<dbReference type="InterPro" id="IPR020471">
    <property type="entry name" value="AKR"/>
</dbReference>
<evidence type="ECO:0008006" key="3">
    <source>
        <dbReference type="Google" id="ProtNLM"/>
    </source>
</evidence>
<evidence type="ECO:0000313" key="1">
    <source>
        <dbReference type="EMBL" id="CAH1414473.1"/>
    </source>
</evidence>
<keyword evidence="2" id="KW-1185">Reference proteome</keyword>
<reference evidence="1 2" key="1">
    <citation type="submission" date="2022-01" db="EMBL/GenBank/DDBJ databases">
        <authorList>
            <person name="Xiong W."/>
            <person name="Schranz E."/>
        </authorList>
    </citation>
    <scope>NUCLEOTIDE SEQUENCE [LARGE SCALE GENOMIC DNA]</scope>
</reference>
<dbReference type="AlphaFoldDB" id="A0AAU9LEM9"/>
<evidence type="ECO:0000313" key="2">
    <source>
        <dbReference type="Proteomes" id="UP001157418"/>
    </source>
</evidence>
<proteinExistence type="predicted"/>
<dbReference type="Proteomes" id="UP001157418">
    <property type="component" value="Unassembled WGS sequence"/>
</dbReference>
<dbReference type="GO" id="GO:0016491">
    <property type="term" value="F:oxidoreductase activity"/>
    <property type="evidence" value="ECO:0007669"/>
    <property type="project" value="InterPro"/>
</dbReference>
<dbReference type="PANTHER" id="PTHR11732">
    <property type="entry name" value="ALDO/KETO REDUCTASE"/>
    <property type="match status" value="1"/>
</dbReference>
<sequence>MAQSTLRAKEYVQSFVLLSRHVIPAVRLGTWRSSSQAFDSVATAILEAGYQHIDTTKSTGLRRGIRILQVGHGLTTTMDEVIERKDLFITSKLWVCLALLNTLQELQLGYLDLYLIHWPFRLKEGAVGLLR</sequence>
<dbReference type="PRINTS" id="PR00069">
    <property type="entry name" value="ALDKETRDTASE"/>
</dbReference>
<protein>
    <recommendedName>
        <fullName evidence="3">NADP-dependent oxidoreductase domain-containing protein</fullName>
    </recommendedName>
</protein>
<gene>
    <name evidence="1" type="ORF">LVIROSA_LOCUS2386</name>
</gene>
<dbReference type="Gene3D" id="3.20.20.100">
    <property type="entry name" value="NADP-dependent oxidoreductase domain"/>
    <property type="match status" value="1"/>
</dbReference>
<name>A0AAU9LEM9_9ASTR</name>
<dbReference type="EMBL" id="CAKMRJ010000001">
    <property type="protein sequence ID" value="CAH1414473.1"/>
    <property type="molecule type" value="Genomic_DNA"/>
</dbReference>
<comment type="caution">
    <text evidence="1">The sequence shown here is derived from an EMBL/GenBank/DDBJ whole genome shotgun (WGS) entry which is preliminary data.</text>
</comment>
<accession>A0AAU9LEM9</accession>
<dbReference type="SUPFAM" id="SSF51430">
    <property type="entry name" value="NAD(P)-linked oxidoreductase"/>
    <property type="match status" value="1"/>
</dbReference>
<dbReference type="InterPro" id="IPR036812">
    <property type="entry name" value="NAD(P)_OxRdtase_dom_sf"/>
</dbReference>
<organism evidence="1 2">
    <name type="scientific">Lactuca virosa</name>
    <dbReference type="NCBI Taxonomy" id="75947"/>
    <lineage>
        <taxon>Eukaryota</taxon>
        <taxon>Viridiplantae</taxon>
        <taxon>Streptophyta</taxon>
        <taxon>Embryophyta</taxon>
        <taxon>Tracheophyta</taxon>
        <taxon>Spermatophyta</taxon>
        <taxon>Magnoliopsida</taxon>
        <taxon>eudicotyledons</taxon>
        <taxon>Gunneridae</taxon>
        <taxon>Pentapetalae</taxon>
        <taxon>asterids</taxon>
        <taxon>campanulids</taxon>
        <taxon>Asterales</taxon>
        <taxon>Asteraceae</taxon>
        <taxon>Cichorioideae</taxon>
        <taxon>Cichorieae</taxon>
        <taxon>Lactucinae</taxon>
        <taxon>Lactuca</taxon>
    </lineage>
</organism>